<evidence type="ECO:0000256" key="1">
    <source>
        <dbReference type="SAM" id="Coils"/>
    </source>
</evidence>
<gene>
    <name evidence="2" type="ORF">BDZ94DRAFT_1258025</name>
</gene>
<reference evidence="2" key="1">
    <citation type="submission" date="2020-11" db="EMBL/GenBank/DDBJ databases">
        <authorList>
            <consortium name="DOE Joint Genome Institute"/>
            <person name="Ahrendt S."/>
            <person name="Riley R."/>
            <person name="Andreopoulos W."/>
            <person name="Labutti K."/>
            <person name="Pangilinan J."/>
            <person name="Ruiz-Duenas F.J."/>
            <person name="Barrasa J.M."/>
            <person name="Sanchez-Garcia M."/>
            <person name="Camarero S."/>
            <person name="Miyauchi S."/>
            <person name="Serrano A."/>
            <person name="Linde D."/>
            <person name="Babiker R."/>
            <person name="Drula E."/>
            <person name="Ayuso-Fernandez I."/>
            <person name="Pacheco R."/>
            <person name="Padilla G."/>
            <person name="Ferreira P."/>
            <person name="Barriuso J."/>
            <person name="Kellner H."/>
            <person name="Castanera R."/>
            <person name="Alfaro M."/>
            <person name="Ramirez L."/>
            <person name="Pisabarro A.G."/>
            <person name="Kuo A."/>
            <person name="Tritt A."/>
            <person name="Lipzen A."/>
            <person name="He G."/>
            <person name="Yan M."/>
            <person name="Ng V."/>
            <person name="Cullen D."/>
            <person name="Martin F."/>
            <person name="Rosso M.-N."/>
            <person name="Henrissat B."/>
            <person name="Hibbett D."/>
            <person name="Martinez A.T."/>
            <person name="Grigoriev I.V."/>
        </authorList>
    </citation>
    <scope>NUCLEOTIDE SEQUENCE</scope>
    <source>
        <strain evidence="2">CBS 247.69</strain>
    </source>
</reference>
<dbReference type="EMBL" id="MU150259">
    <property type="protein sequence ID" value="KAF9463780.1"/>
    <property type="molecule type" value="Genomic_DNA"/>
</dbReference>
<feature type="coiled-coil region" evidence="1">
    <location>
        <begin position="90"/>
        <end position="168"/>
    </location>
</feature>
<dbReference type="Proteomes" id="UP000807353">
    <property type="component" value="Unassembled WGS sequence"/>
</dbReference>
<name>A0A9P6CIY7_9AGAR</name>
<keyword evidence="1" id="KW-0175">Coiled coil</keyword>
<sequence>MNVVVVMNMWNKVTQAEGEGREKELKGDERFFKHAVSKKAIFGRHDNTLESAERLVRMVLSNEPKPLIIQKELVNQNKPFFRTSVGEEINRDLQDRIQKQREEMGSIVTELAEAKRDKDKKSLAELSLEKKKIRIALVRYQKEAKNLMSDYQKQKKRAMKSLESGKKEARRLFCM</sequence>
<accession>A0A9P6CIY7</accession>
<keyword evidence="3" id="KW-1185">Reference proteome</keyword>
<organism evidence="2 3">
    <name type="scientific">Collybia nuda</name>
    <dbReference type="NCBI Taxonomy" id="64659"/>
    <lineage>
        <taxon>Eukaryota</taxon>
        <taxon>Fungi</taxon>
        <taxon>Dikarya</taxon>
        <taxon>Basidiomycota</taxon>
        <taxon>Agaricomycotina</taxon>
        <taxon>Agaricomycetes</taxon>
        <taxon>Agaricomycetidae</taxon>
        <taxon>Agaricales</taxon>
        <taxon>Tricholomatineae</taxon>
        <taxon>Clitocybaceae</taxon>
        <taxon>Collybia</taxon>
    </lineage>
</organism>
<comment type="caution">
    <text evidence="2">The sequence shown here is derived from an EMBL/GenBank/DDBJ whole genome shotgun (WGS) entry which is preliminary data.</text>
</comment>
<protein>
    <submittedName>
        <fullName evidence="2">Uncharacterized protein</fullName>
    </submittedName>
</protein>
<dbReference type="AlphaFoldDB" id="A0A9P6CIY7"/>
<proteinExistence type="predicted"/>
<evidence type="ECO:0000313" key="2">
    <source>
        <dbReference type="EMBL" id="KAF9463780.1"/>
    </source>
</evidence>
<evidence type="ECO:0000313" key="3">
    <source>
        <dbReference type="Proteomes" id="UP000807353"/>
    </source>
</evidence>